<feature type="compositionally biased region" description="Low complexity" evidence="1">
    <location>
        <begin position="185"/>
        <end position="208"/>
    </location>
</feature>
<feature type="compositionally biased region" description="Polar residues" evidence="1">
    <location>
        <begin position="271"/>
        <end position="281"/>
    </location>
</feature>
<evidence type="ECO:0000256" key="1">
    <source>
        <dbReference type="SAM" id="MobiDB-lite"/>
    </source>
</evidence>
<feature type="compositionally biased region" description="Polar residues" evidence="1">
    <location>
        <begin position="101"/>
        <end position="119"/>
    </location>
</feature>
<feature type="non-terminal residue" evidence="3">
    <location>
        <position position="356"/>
    </location>
</feature>
<feature type="compositionally biased region" description="Polar residues" evidence="1">
    <location>
        <begin position="296"/>
        <end position="306"/>
    </location>
</feature>
<keyword evidence="2" id="KW-1133">Transmembrane helix</keyword>
<keyword evidence="2" id="KW-0472">Membrane</keyword>
<feature type="compositionally biased region" description="Low complexity" evidence="1">
    <location>
        <begin position="127"/>
        <end position="140"/>
    </location>
</feature>
<name>A0AAN6RJW2_9PLEO</name>
<gene>
    <name evidence="3" type="ORF">GRF29_19g2458648</name>
</gene>
<feature type="compositionally biased region" description="Basic and acidic residues" evidence="1">
    <location>
        <begin position="346"/>
        <end position="356"/>
    </location>
</feature>
<sequence length="356" mass="37088">MGEERLDGEYNPFNSYAGYSLMAPCMRACEDYLPFNEDQPAWAVCLYIMQVAFMKPSSPSADDFCSGTFADMNTKTDVDVLSAIQLQYCIDRDLSPAGMTMPSTVEAQTTSAGGSSPSETGGILNTAGSSTEAGSTSRSRPNSGPSNTGESFPTTPVPTSVPSSPSSTFLPRLDEEPFTDHASAPSDPTNAPNTSTSSSSSSSSNSSMSTAAKAGIAIGAVFCILLAILIIVLVRRRKRPQPPPSYAAHTHTHTPMTQGATPYQPPAQPLQVHTTGATGFASSKPDISPIEEKTPAFTQNSVSRKQVASGVASPISQGTPHTAHASPVPAGSPAQTPMEVAGSAPPDRHETESNVK</sequence>
<evidence type="ECO:0000313" key="3">
    <source>
        <dbReference type="EMBL" id="KAK3215168.1"/>
    </source>
</evidence>
<keyword evidence="4" id="KW-1185">Reference proteome</keyword>
<dbReference type="EMBL" id="WVTA01000003">
    <property type="protein sequence ID" value="KAK3215168.1"/>
    <property type="molecule type" value="Genomic_DNA"/>
</dbReference>
<feature type="region of interest" description="Disordered" evidence="1">
    <location>
        <begin position="100"/>
        <end position="208"/>
    </location>
</feature>
<proteinExistence type="predicted"/>
<protein>
    <submittedName>
        <fullName evidence="3">Uncharacterized protein</fullName>
    </submittedName>
</protein>
<dbReference type="AlphaFoldDB" id="A0AAN6RJW2"/>
<feature type="compositionally biased region" description="Low complexity" evidence="1">
    <location>
        <begin position="151"/>
        <end position="169"/>
    </location>
</feature>
<dbReference type="Proteomes" id="UP001280581">
    <property type="component" value="Unassembled WGS sequence"/>
</dbReference>
<feature type="compositionally biased region" description="Polar residues" evidence="1">
    <location>
        <begin position="141"/>
        <end position="150"/>
    </location>
</feature>
<evidence type="ECO:0000256" key="2">
    <source>
        <dbReference type="SAM" id="Phobius"/>
    </source>
</evidence>
<reference evidence="3 4" key="1">
    <citation type="submission" date="2021-02" db="EMBL/GenBank/DDBJ databases">
        <title>Genome assembly of Pseudopithomyces chartarum.</title>
        <authorList>
            <person name="Jauregui R."/>
            <person name="Singh J."/>
            <person name="Voisey C."/>
        </authorList>
    </citation>
    <scope>NUCLEOTIDE SEQUENCE [LARGE SCALE GENOMIC DNA]</scope>
    <source>
        <strain evidence="3 4">AGR01</strain>
    </source>
</reference>
<keyword evidence="2" id="KW-0812">Transmembrane</keyword>
<accession>A0AAN6RJW2</accession>
<feature type="transmembrane region" description="Helical" evidence="2">
    <location>
        <begin position="214"/>
        <end position="234"/>
    </location>
</feature>
<evidence type="ECO:0000313" key="4">
    <source>
        <dbReference type="Proteomes" id="UP001280581"/>
    </source>
</evidence>
<organism evidence="3 4">
    <name type="scientific">Pseudopithomyces chartarum</name>
    <dbReference type="NCBI Taxonomy" id="1892770"/>
    <lineage>
        <taxon>Eukaryota</taxon>
        <taxon>Fungi</taxon>
        <taxon>Dikarya</taxon>
        <taxon>Ascomycota</taxon>
        <taxon>Pezizomycotina</taxon>
        <taxon>Dothideomycetes</taxon>
        <taxon>Pleosporomycetidae</taxon>
        <taxon>Pleosporales</taxon>
        <taxon>Massarineae</taxon>
        <taxon>Didymosphaeriaceae</taxon>
        <taxon>Pseudopithomyces</taxon>
    </lineage>
</organism>
<feature type="region of interest" description="Disordered" evidence="1">
    <location>
        <begin position="240"/>
        <end position="356"/>
    </location>
</feature>
<comment type="caution">
    <text evidence="3">The sequence shown here is derived from an EMBL/GenBank/DDBJ whole genome shotgun (WGS) entry which is preliminary data.</text>
</comment>